<name>E0Y2K0_9GAMM</name>
<sequence length="49" mass="5561">MQLKQSIYPHQLLLIVFVPHYHSQHIFLLAGQEGLEPPTCGFGDRRSTG</sequence>
<organism evidence="1">
    <name type="scientific">uncultured gamma proteobacterium EB080_L93H08</name>
    <dbReference type="NCBI Taxonomy" id="710973"/>
    <lineage>
        <taxon>Bacteria</taxon>
        <taxon>Pseudomonadati</taxon>
        <taxon>Pseudomonadota</taxon>
        <taxon>Gammaproteobacteria</taxon>
        <taxon>environmental samples</taxon>
    </lineage>
</organism>
<protein>
    <submittedName>
        <fullName evidence="1">Uncharacterized protein</fullName>
    </submittedName>
</protein>
<dbReference type="EMBL" id="GU474948">
    <property type="protein sequence ID" value="ADI20891.1"/>
    <property type="molecule type" value="Genomic_DNA"/>
</dbReference>
<evidence type="ECO:0000313" key="1">
    <source>
        <dbReference type="EMBL" id="ADI20891.1"/>
    </source>
</evidence>
<reference evidence="1" key="1">
    <citation type="journal article" date="2011" name="Environ. Microbiol.">
        <title>Time-series analyses of Monterey Bay coastal microbial picoplankton using a 'genome proxy' microarray.</title>
        <authorList>
            <person name="Rich V.I."/>
            <person name="Pham V.D."/>
            <person name="Eppley J."/>
            <person name="Shi Y."/>
            <person name="DeLong E.F."/>
        </authorList>
    </citation>
    <scope>NUCLEOTIDE SEQUENCE</scope>
</reference>
<proteinExistence type="predicted"/>
<dbReference type="AlphaFoldDB" id="E0Y2K0"/>
<accession>E0Y2K0</accession>